<proteinExistence type="predicted"/>
<keyword evidence="2" id="KW-1185">Reference proteome</keyword>
<name>A0ABY6HR64_9ARCH</name>
<gene>
    <name evidence="1" type="ORF">NEF87_002285</name>
</gene>
<dbReference type="EMBL" id="CP104013">
    <property type="protein sequence ID" value="UYP46000.1"/>
    <property type="molecule type" value="Genomic_DNA"/>
</dbReference>
<organism evidence="1 2">
    <name type="scientific">Candidatus Lokiarchaeum ossiferum</name>
    <dbReference type="NCBI Taxonomy" id="2951803"/>
    <lineage>
        <taxon>Archaea</taxon>
        <taxon>Promethearchaeati</taxon>
        <taxon>Promethearchaeota</taxon>
        <taxon>Promethearchaeia</taxon>
        <taxon>Promethearchaeales</taxon>
        <taxon>Promethearchaeaceae</taxon>
        <taxon>Candidatus Lokiarchaeum</taxon>
    </lineage>
</organism>
<dbReference type="Proteomes" id="UP001208689">
    <property type="component" value="Chromosome"/>
</dbReference>
<protein>
    <submittedName>
        <fullName evidence="1">Uncharacterized protein</fullName>
    </submittedName>
</protein>
<evidence type="ECO:0000313" key="1">
    <source>
        <dbReference type="EMBL" id="UYP46000.1"/>
    </source>
</evidence>
<sequence>MYYYFDEQIKLNGRFVHFKDTKIKEKPKLASQTYKNDVNFQFLKVKSS</sequence>
<reference evidence="1" key="1">
    <citation type="submission" date="2022-09" db="EMBL/GenBank/DDBJ databases">
        <title>Actin cytoskeleton and complex cell architecture in an #Asgard archaeon.</title>
        <authorList>
            <person name="Ponce Toledo R.I."/>
            <person name="Schleper C."/>
            <person name="Rodrigues Oliveira T."/>
            <person name="Wollweber F."/>
            <person name="Xu J."/>
            <person name="Rittmann S."/>
            <person name="Klingl A."/>
            <person name="Pilhofer M."/>
        </authorList>
    </citation>
    <scope>NUCLEOTIDE SEQUENCE</scope>
    <source>
        <strain evidence="1">B-35</strain>
    </source>
</reference>
<accession>A0ABY6HR64</accession>
<evidence type="ECO:0000313" key="2">
    <source>
        <dbReference type="Proteomes" id="UP001208689"/>
    </source>
</evidence>